<feature type="transmembrane region" description="Helical" evidence="8">
    <location>
        <begin position="260"/>
        <end position="282"/>
    </location>
</feature>
<dbReference type="InterPro" id="IPR002259">
    <property type="entry name" value="Eqnu_transpt"/>
</dbReference>
<dbReference type="Proteomes" id="UP000677054">
    <property type="component" value="Unassembled WGS sequence"/>
</dbReference>
<feature type="compositionally biased region" description="Acidic residues" evidence="7">
    <location>
        <begin position="21"/>
        <end position="35"/>
    </location>
</feature>
<keyword evidence="3" id="KW-0813">Transport</keyword>
<gene>
    <name evidence="9" type="ORF">DSTB1V02_LOCUS2772</name>
</gene>
<keyword evidence="10" id="KW-1185">Reference proteome</keyword>
<dbReference type="OrthoDB" id="6370660at2759"/>
<organism evidence="9">
    <name type="scientific">Darwinula stevensoni</name>
    <dbReference type="NCBI Taxonomy" id="69355"/>
    <lineage>
        <taxon>Eukaryota</taxon>
        <taxon>Metazoa</taxon>
        <taxon>Ecdysozoa</taxon>
        <taxon>Arthropoda</taxon>
        <taxon>Crustacea</taxon>
        <taxon>Oligostraca</taxon>
        <taxon>Ostracoda</taxon>
        <taxon>Podocopa</taxon>
        <taxon>Podocopida</taxon>
        <taxon>Darwinulocopina</taxon>
        <taxon>Darwinuloidea</taxon>
        <taxon>Darwinulidae</taxon>
        <taxon>Darwinula</taxon>
    </lineage>
</organism>
<keyword evidence="5 8" id="KW-1133">Transmembrane helix</keyword>
<dbReference type="GO" id="GO:0005337">
    <property type="term" value="F:nucleoside transmembrane transporter activity"/>
    <property type="evidence" value="ECO:0007669"/>
    <property type="project" value="InterPro"/>
</dbReference>
<dbReference type="GO" id="GO:0005886">
    <property type="term" value="C:plasma membrane"/>
    <property type="evidence" value="ECO:0007669"/>
    <property type="project" value="TreeGrafter"/>
</dbReference>
<sequence length="356" mass="38920">MSYGQVDNMYRPMAGDFFEGVSDEEESGTSDEENILTDALETNRRSPKTSVKSPHDKFNLHTRILGSIAGVLFLFVVTTALVDIDTDHHEMIFFTATCVMVAAINAFISLLQGAVVGVAGKFPPEYMGAVVSGQAVSGILASIARVLSLALGISIIHSAFVYFLFADIFLLVGMSLYLGIFRTIRSLALSVMFVFTATIGVFPAVTVLAVSSARTSGSSWSNEYFIPIACFLLFNCGDFSGRLVAGQLRWPSIHGNGEKWILFLCCARLVFIPLFMFCNLHPRAHLPVLFPSDWFYVCFMLLFAFSNGYLFCLSMMYAPMKVTVEEQETAGNQLMAFLGLGLCSGSIISACAVKML</sequence>
<dbReference type="PIRSF" id="PIRSF016379">
    <property type="entry name" value="ENT"/>
    <property type="match status" value="1"/>
</dbReference>
<evidence type="ECO:0000256" key="7">
    <source>
        <dbReference type="SAM" id="MobiDB-lite"/>
    </source>
</evidence>
<feature type="transmembrane region" description="Helical" evidence="8">
    <location>
        <begin position="330"/>
        <end position="353"/>
    </location>
</feature>
<feature type="transmembrane region" description="Helical" evidence="8">
    <location>
        <begin position="294"/>
        <end position="318"/>
    </location>
</feature>
<evidence type="ECO:0000313" key="10">
    <source>
        <dbReference type="Proteomes" id="UP000677054"/>
    </source>
</evidence>
<feature type="region of interest" description="Disordered" evidence="7">
    <location>
        <begin position="21"/>
        <end position="52"/>
    </location>
</feature>
<name>A0A7R8X829_9CRUS</name>
<keyword evidence="6 8" id="KW-0472">Membrane</keyword>
<dbReference type="PANTHER" id="PTHR10332">
    <property type="entry name" value="EQUILIBRATIVE NUCLEOSIDE TRANSPORTER"/>
    <property type="match status" value="1"/>
</dbReference>
<dbReference type="AlphaFoldDB" id="A0A7R8X829"/>
<feature type="transmembrane region" description="Helical" evidence="8">
    <location>
        <begin position="187"/>
        <end position="210"/>
    </location>
</feature>
<dbReference type="PRINTS" id="PR01130">
    <property type="entry name" value="DERENTRNSPRT"/>
</dbReference>
<comment type="subcellular location">
    <subcellularLocation>
        <location evidence="1">Membrane</location>
        <topology evidence="1">Multi-pass membrane protein</topology>
    </subcellularLocation>
</comment>
<feature type="transmembrane region" description="Helical" evidence="8">
    <location>
        <begin position="126"/>
        <end position="147"/>
    </location>
</feature>
<accession>A0A7R8X829</accession>
<keyword evidence="4 8" id="KW-0812">Transmembrane</keyword>
<evidence type="ECO:0000256" key="2">
    <source>
        <dbReference type="ARBA" id="ARBA00007965"/>
    </source>
</evidence>
<evidence type="ECO:0000256" key="1">
    <source>
        <dbReference type="ARBA" id="ARBA00004141"/>
    </source>
</evidence>
<evidence type="ECO:0000256" key="5">
    <source>
        <dbReference type="ARBA" id="ARBA00022989"/>
    </source>
</evidence>
<evidence type="ECO:0000256" key="6">
    <source>
        <dbReference type="ARBA" id="ARBA00023136"/>
    </source>
</evidence>
<feature type="transmembrane region" description="Helical" evidence="8">
    <location>
        <begin position="159"/>
        <end position="181"/>
    </location>
</feature>
<comment type="similarity">
    <text evidence="2">Belongs to the SLC29A/ENT transporter (TC 2.A.57) family.</text>
</comment>
<reference evidence="9" key="1">
    <citation type="submission" date="2020-11" db="EMBL/GenBank/DDBJ databases">
        <authorList>
            <person name="Tran Van P."/>
        </authorList>
    </citation>
    <scope>NUCLEOTIDE SEQUENCE</scope>
</reference>
<evidence type="ECO:0000256" key="3">
    <source>
        <dbReference type="ARBA" id="ARBA00022448"/>
    </source>
</evidence>
<feature type="transmembrane region" description="Helical" evidence="8">
    <location>
        <begin position="91"/>
        <end position="114"/>
    </location>
</feature>
<protein>
    <submittedName>
        <fullName evidence="9">Uncharacterized protein</fullName>
    </submittedName>
</protein>
<dbReference type="EMBL" id="CAJPEV010000322">
    <property type="protein sequence ID" value="CAG0883967.1"/>
    <property type="molecule type" value="Genomic_DNA"/>
</dbReference>
<evidence type="ECO:0000256" key="8">
    <source>
        <dbReference type="SAM" id="Phobius"/>
    </source>
</evidence>
<dbReference type="EMBL" id="LR899839">
    <property type="protein sequence ID" value="CAD7242828.1"/>
    <property type="molecule type" value="Genomic_DNA"/>
</dbReference>
<feature type="transmembrane region" description="Helical" evidence="8">
    <location>
        <begin position="64"/>
        <end position="84"/>
    </location>
</feature>
<dbReference type="PANTHER" id="PTHR10332:SF88">
    <property type="entry name" value="EQUILIBRATIVE NUCLEOSIDE TRANSPORTER 1, ISOFORM A"/>
    <property type="match status" value="1"/>
</dbReference>
<dbReference type="Pfam" id="PF01733">
    <property type="entry name" value="Nucleoside_tran"/>
    <property type="match status" value="2"/>
</dbReference>
<proteinExistence type="inferred from homology"/>
<evidence type="ECO:0000256" key="4">
    <source>
        <dbReference type="ARBA" id="ARBA00022692"/>
    </source>
</evidence>
<evidence type="ECO:0000313" key="9">
    <source>
        <dbReference type="EMBL" id="CAD7242828.1"/>
    </source>
</evidence>